<evidence type="ECO:0000256" key="2">
    <source>
        <dbReference type="ARBA" id="ARBA00022803"/>
    </source>
</evidence>
<dbReference type="InterPro" id="IPR050498">
    <property type="entry name" value="Ycf3"/>
</dbReference>
<name>A0A4Y8V6T7_9BACT</name>
<keyword evidence="1" id="KW-0677">Repeat</keyword>
<dbReference type="PANTHER" id="PTHR44858">
    <property type="entry name" value="TETRATRICOPEPTIDE REPEAT PROTEIN 6"/>
    <property type="match status" value="1"/>
</dbReference>
<proteinExistence type="predicted"/>
<dbReference type="GeneID" id="302996277"/>
<dbReference type="PANTHER" id="PTHR44858:SF1">
    <property type="entry name" value="UDP-N-ACETYLGLUCOSAMINE--PEPTIDE N-ACETYLGLUCOSAMINYLTRANSFERASE SPINDLY-RELATED"/>
    <property type="match status" value="1"/>
</dbReference>
<sequence>MNIFKKLFGGQKTTEEVKQEKEKDFDMVKYDGVRALRMHQFDLAAKSLEHALQLNAEDLECRDYLSQAYISMGDLQKAYEQLQILSEAQTDNVAVLLRMADVAYMMENYTAMLEVCDKALHLDTSNLQTYLYSAKACRGLGEPIRAVSMLTEAIGKREDFYAARLLRGSILLDQAQLSEAELDATFLYEHIPGNEDVLLLKARVEKAQGKMEEAEQTYGKVMEINPFSIDAYRERSEVRRSLGDSAGAAEDEAAAKEMGAEIPEPSEGIEQKIKEKMQQMDPYKVFHNEY</sequence>
<protein>
    <submittedName>
        <fullName evidence="5">Uncharacterized protein</fullName>
    </submittedName>
</protein>
<dbReference type="OrthoDB" id="1523851at2"/>
<dbReference type="InterPro" id="IPR011990">
    <property type="entry name" value="TPR-like_helical_dom_sf"/>
</dbReference>
<accession>A0A4Y8V6T7</accession>
<dbReference type="InterPro" id="IPR019734">
    <property type="entry name" value="TPR_rpt"/>
</dbReference>
<dbReference type="SMART" id="SM00028">
    <property type="entry name" value="TPR"/>
    <property type="match status" value="5"/>
</dbReference>
<reference evidence="5 6" key="1">
    <citation type="submission" date="2019-02" db="EMBL/GenBank/DDBJ databases">
        <title>Draft Genome Sequence of the Prevotella sp. BCRC 81118, Isolated from Human Feces.</title>
        <authorList>
            <person name="Huang C.-H."/>
        </authorList>
    </citation>
    <scope>NUCLEOTIDE SEQUENCE [LARGE SCALE GENOMIC DNA]</scope>
    <source>
        <strain evidence="5 6">BCRC 81118</strain>
    </source>
</reference>
<feature type="region of interest" description="Disordered" evidence="4">
    <location>
        <begin position="242"/>
        <end position="266"/>
    </location>
</feature>
<dbReference type="Proteomes" id="UP000297872">
    <property type="component" value="Unassembled WGS sequence"/>
</dbReference>
<dbReference type="Pfam" id="PF14559">
    <property type="entry name" value="TPR_19"/>
    <property type="match status" value="1"/>
</dbReference>
<keyword evidence="2" id="KW-0802">TPR repeat</keyword>
<dbReference type="AlphaFoldDB" id="A0A4Y8V6T7"/>
<dbReference type="EMBL" id="SGVY01000045">
    <property type="protein sequence ID" value="TFH76401.1"/>
    <property type="molecule type" value="Genomic_DNA"/>
</dbReference>
<dbReference type="Pfam" id="PF13181">
    <property type="entry name" value="TPR_8"/>
    <property type="match status" value="1"/>
</dbReference>
<evidence type="ECO:0000313" key="5">
    <source>
        <dbReference type="EMBL" id="TFH76401.1"/>
    </source>
</evidence>
<dbReference type="SUPFAM" id="SSF48452">
    <property type="entry name" value="TPR-like"/>
    <property type="match status" value="1"/>
</dbReference>
<feature type="coiled-coil region" evidence="3">
    <location>
        <begin position="197"/>
        <end position="224"/>
    </location>
</feature>
<evidence type="ECO:0000256" key="1">
    <source>
        <dbReference type="ARBA" id="ARBA00022737"/>
    </source>
</evidence>
<comment type="caution">
    <text evidence="5">The sequence shown here is derived from an EMBL/GenBank/DDBJ whole genome shotgun (WGS) entry which is preliminary data.</text>
</comment>
<gene>
    <name evidence="5" type="ORF">EXN75_13475</name>
</gene>
<organism evidence="5 6">
    <name type="scientific">Segatella hominis</name>
    <dbReference type="NCBI Taxonomy" id="2518605"/>
    <lineage>
        <taxon>Bacteria</taxon>
        <taxon>Pseudomonadati</taxon>
        <taxon>Bacteroidota</taxon>
        <taxon>Bacteroidia</taxon>
        <taxon>Bacteroidales</taxon>
        <taxon>Prevotellaceae</taxon>
        <taxon>Segatella</taxon>
    </lineage>
</organism>
<evidence type="ECO:0000256" key="3">
    <source>
        <dbReference type="SAM" id="Coils"/>
    </source>
</evidence>
<dbReference type="RefSeq" id="WP_134844196.1">
    <property type="nucleotide sequence ID" value="NZ_SGVY01000045.1"/>
</dbReference>
<evidence type="ECO:0000256" key="4">
    <source>
        <dbReference type="SAM" id="MobiDB-lite"/>
    </source>
</evidence>
<evidence type="ECO:0000313" key="6">
    <source>
        <dbReference type="Proteomes" id="UP000297872"/>
    </source>
</evidence>
<keyword evidence="3" id="KW-0175">Coiled coil</keyword>
<keyword evidence="6" id="KW-1185">Reference proteome</keyword>
<dbReference type="Gene3D" id="1.25.40.10">
    <property type="entry name" value="Tetratricopeptide repeat domain"/>
    <property type="match status" value="2"/>
</dbReference>